<sequence>MHQHYRIYAMLLHLRHAPPTSTYAYRLLPTNHAPMPPCHASTPCDPCPHAPSIYAMQPTPCNLGHARHAPMPASTPCNQHPAIYAMHPMPPCPHLRHAPMPPCPHAPMQPGRHPVGQQLQASTSCTLSSIYAMHPHLASTPCTQTYTTKKTINQGRSHWSRSNQTHTHQHWRKYRYLSHHTHLTHPYTHTFITHQHSLGQRLPVAYSPSPSRLPPNHTHTQEKRLMPMDDMSLAPPIPPHKPGRSRWPL</sequence>
<proteinExistence type="predicted"/>
<evidence type="ECO:0000313" key="3">
    <source>
        <dbReference type="Proteomes" id="UP000078113"/>
    </source>
</evidence>
<reference evidence="2" key="2">
    <citation type="journal article" date="2019" name="IMA Fungus">
        <title>Genome sequencing and comparison of five Tilletia species to identify candidate genes for the detection of regulated species infecting wheat.</title>
        <authorList>
            <person name="Nguyen H.D.T."/>
            <person name="Sultana T."/>
            <person name="Kesanakurti P."/>
            <person name="Hambleton S."/>
        </authorList>
    </citation>
    <scope>NUCLEOTIDE SEQUENCE</scope>
    <source>
        <strain evidence="2">DAOMC 236422</strain>
    </source>
</reference>
<feature type="region of interest" description="Disordered" evidence="1">
    <location>
        <begin position="229"/>
        <end position="249"/>
    </location>
</feature>
<dbReference type="EMBL" id="LWDG02001171">
    <property type="protein sequence ID" value="KAE8260124.1"/>
    <property type="molecule type" value="Genomic_DNA"/>
</dbReference>
<organism evidence="2 3">
    <name type="scientific">Tilletia walkeri</name>
    <dbReference type="NCBI Taxonomy" id="117179"/>
    <lineage>
        <taxon>Eukaryota</taxon>
        <taxon>Fungi</taxon>
        <taxon>Dikarya</taxon>
        <taxon>Basidiomycota</taxon>
        <taxon>Ustilaginomycotina</taxon>
        <taxon>Exobasidiomycetes</taxon>
        <taxon>Tilletiales</taxon>
        <taxon>Tilletiaceae</taxon>
        <taxon>Tilletia</taxon>
    </lineage>
</organism>
<evidence type="ECO:0000256" key="1">
    <source>
        <dbReference type="SAM" id="MobiDB-lite"/>
    </source>
</evidence>
<dbReference type="AlphaFoldDB" id="A0A8X7T1B1"/>
<evidence type="ECO:0000313" key="2">
    <source>
        <dbReference type="EMBL" id="KAE8260124.1"/>
    </source>
</evidence>
<comment type="caution">
    <text evidence="2">The sequence shown here is derived from an EMBL/GenBank/DDBJ whole genome shotgun (WGS) entry which is preliminary data.</text>
</comment>
<reference evidence="2" key="1">
    <citation type="submission" date="2016-04" db="EMBL/GenBank/DDBJ databases">
        <authorList>
            <person name="Nguyen H.D."/>
            <person name="Samba Siva P."/>
            <person name="Cullis J."/>
            <person name="Levesque C.A."/>
            <person name="Hambleton S."/>
        </authorList>
    </citation>
    <scope>NUCLEOTIDE SEQUENCE</scope>
    <source>
        <strain evidence="2">DAOMC 236422</strain>
    </source>
</reference>
<name>A0A8X7T1B1_9BASI</name>
<dbReference type="Proteomes" id="UP000078113">
    <property type="component" value="Unassembled WGS sequence"/>
</dbReference>
<gene>
    <name evidence="2" type="ORF">A4X09_0g7784</name>
</gene>
<accession>A0A8X7T1B1</accession>
<protein>
    <submittedName>
        <fullName evidence="2">Uncharacterized protein</fullName>
    </submittedName>
</protein>
<keyword evidence="3" id="KW-1185">Reference proteome</keyword>